<dbReference type="FunFam" id="3.30.505.10:FF:000011">
    <property type="entry name" value="1-phosphatidylinositol 4,5-bisphosphate phosphodiesterase gamma"/>
    <property type="match status" value="1"/>
</dbReference>
<dbReference type="InterPro" id="IPR011992">
    <property type="entry name" value="EF-hand-dom_pair"/>
</dbReference>
<accession>A0A9Q1CD31</accession>
<evidence type="ECO:0000259" key="14">
    <source>
        <dbReference type="PROSITE" id="PS50001"/>
    </source>
</evidence>
<evidence type="ECO:0000256" key="8">
    <source>
        <dbReference type="ARBA" id="ARBA00022999"/>
    </source>
</evidence>
<dbReference type="SUPFAM" id="SSF47473">
    <property type="entry name" value="EF-hand"/>
    <property type="match status" value="2"/>
</dbReference>
<dbReference type="Gene3D" id="1.10.238.10">
    <property type="entry name" value="EF-hand"/>
    <property type="match status" value="1"/>
</dbReference>
<keyword evidence="6" id="KW-0106">Calcium</keyword>
<comment type="caution">
    <text evidence="15">The sequence shown here is derived from an EMBL/GenBank/DDBJ whole genome shotgun (WGS) entry which is preliminary data.</text>
</comment>
<dbReference type="Proteomes" id="UP001152320">
    <property type="component" value="Chromosome 5"/>
</dbReference>
<keyword evidence="10" id="KW-0807">Transducer</keyword>
<dbReference type="PROSITE" id="PS50007">
    <property type="entry name" value="PIPLC_X_DOMAIN"/>
    <property type="match status" value="1"/>
</dbReference>
<evidence type="ECO:0000256" key="10">
    <source>
        <dbReference type="ARBA" id="ARBA00023224"/>
    </source>
</evidence>
<organism evidence="15 16">
    <name type="scientific">Holothuria leucospilota</name>
    <name type="common">Black long sea cucumber</name>
    <name type="synonym">Mertensiothuria leucospilota</name>
    <dbReference type="NCBI Taxonomy" id="206669"/>
    <lineage>
        <taxon>Eukaryota</taxon>
        <taxon>Metazoa</taxon>
        <taxon>Echinodermata</taxon>
        <taxon>Eleutherozoa</taxon>
        <taxon>Echinozoa</taxon>
        <taxon>Holothuroidea</taxon>
        <taxon>Aspidochirotacea</taxon>
        <taxon>Aspidochirotida</taxon>
        <taxon>Holothuriidae</taxon>
        <taxon>Holothuria</taxon>
    </lineage>
</organism>
<feature type="region of interest" description="Disordered" evidence="13">
    <location>
        <begin position="425"/>
        <end position="446"/>
    </location>
</feature>
<dbReference type="InterPro" id="IPR057061">
    <property type="entry name" value="PLCG_EF-hand_2"/>
</dbReference>
<sequence>MRHITTENAEGKTIPFWNACEAANKDEFNLWFHGLQWLMEDTAKANHPLQFERWLKREFISLGKTKQDKITLREMKSILPRMNLKMNIKDLRDAFTPPDIIVNFTTATHELVWTDVSKSNRQELTQDEFIQLYHNLLYQKMVGDRLSDYVDDKSRVTLDLFVKFLSNEQNDVLAKDRLNVENYIRKYFEGCCNGQDKRQQVYFTIEEFVDYLYSKDNELWDRTYDEVCDDMDQPLCNYWIASSHNTESSYEAYVRCLRMGCRCIELDCWDGPDGLPHIYHGHTLTTKIKFLDVLQTIKEHAFVTTDFPIILSIENHCTLTQQRNMAHYFKAIFGDALLTSPVKRDATTLPSVNELKGKIMIKHKKLPDTNTGEVFTIREEEANELDVRDSIKSGRLLLKDVDGDWRPHYFVLTEQRLIFSPVLDNADSNEDEDDTSQMGNNPTPNDELHFSEPWFHGKIEKVGDKPPRMVAEELLTQHQKGDGTFLVRDSDTFKGDYTLSFWAQGRGNHCRIKSKLERGQPKYFLVEHHSYDSLYSLINHYRQVPLRSRDLEVRLTEPVPQPQVHENQE</sequence>
<keyword evidence="7 12" id="KW-0442">Lipid degradation</keyword>
<dbReference type="Pfam" id="PF23329">
    <property type="entry name" value="EF_HAND_1_PLCG"/>
    <property type="match status" value="1"/>
</dbReference>
<dbReference type="EMBL" id="JAIZAY010000005">
    <property type="protein sequence ID" value="KAJ8042444.1"/>
    <property type="molecule type" value="Genomic_DNA"/>
</dbReference>
<evidence type="ECO:0000256" key="3">
    <source>
        <dbReference type="ARBA" id="ARBA00022443"/>
    </source>
</evidence>
<name>A0A9Q1CD31_HOLLE</name>
<proteinExistence type="predicted"/>
<dbReference type="InterPro" id="IPR000980">
    <property type="entry name" value="SH2"/>
</dbReference>
<evidence type="ECO:0000256" key="4">
    <source>
        <dbReference type="ARBA" id="ARBA00022737"/>
    </source>
</evidence>
<dbReference type="InterPro" id="IPR001192">
    <property type="entry name" value="PI-PLC_fam"/>
</dbReference>
<evidence type="ECO:0000256" key="5">
    <source>
        <dbReference type="ARBA" id="ARBA00022801"/>
    </source>
</evidence>
<dbReference type="CDD" id="cd10341">
    <property type="entry name" value="SH2_N-SH2_PLC_gamma_like"/>
    <property type="match status" value="1"/>
</dbReference>
<dbReference type="PRINTS" id="PR00390">
    <property type="entry name" value="PHPHLIPASEC"/>
</dbReference>
<dbReference type="InterPro" id="IPR036860">
    <property type="entry name" value="SH2_dom_sf"/>
</dbReference>
<keyword evidence="9 12" id="KW-0443">Lipid metabolism</keyword>
<keyword evidence="4" id="KW-0677">Repeat</keyword>
<keyword evidence="8 11" id="KW-0727">SH2 domain</keyword>
<feature type="domain" description="SH2" evidence="14">
    <location>
        <begin position="454"/>
        <end position="559"/>
    </location>
</feature>
<evidence type="ECO:0000313" key="16">
    <source>
        <dbReference type="Proteomes" id="UP001152320"/>
    </source>
</evidence>
<dbReference type="Gene3D" id="3.20.20.190">
    <property type="entry name" value="Phosphatidylinositol (PI) phosphodiesterase"/>
    <property type="match status" value="1"/>
</dbReference>
<dbReference type="GO" id="GO:0051209">
    <property type="term" value="P:release of sequestered calcium ion into cytosol"/>
    <property type="evidence" value="ECO:0007669"/>
    <property type="project" value="TreeGrafter"/>
</dbReference>
<dbReference type="SUPFAM" id="SSF55550">
    <property type="entry name" value="SH2 domain"/>
    <property type="match status" value="1"/>
</dbReference>
<dbReference type="EC" id="3.1.4.11" evidence="2 12"/>
<evidence type="ECO:0000256" key="2">
    <source>
        <dbReference type="ARBA" id="ARBA00012368"/>
    </source>
</evidence>
<keyword evidence="3" id="KW-0728">SH3 domain</keyword>
<dbReference type="GO" id="GO:0032587">
    <property type="term" value="C:ruffle membrane"/>
    <property type="evidence" value="ECO:0007669"/>
    <property type="project" value="TreeGrafter"/>
</dbReference>
<dbReference type="OrthoDB" id="269822at2759"/>
<dbReference type="GO" id="GO:0046488">
    <property type="term" value="P:phosphatidylinositol metabolic process"/>
    <property type="evidence" value="ECO:0007669"/>
    <property type="project" value="TreeGrafter"/>
</dbReference>
<dbReference type="InterPro" id="IPR035024">
    <property type="entry name" value="PLC-gamma_N-SH2"/>
</dbReference>
<keyword evidence="16" id="KW-1185">Reference proteome</keyword>
<dbReference type="InterPro" id="IPR000909">
    <property type="entry name" value="PLipase_C_PInositol-sp_X_dom"/>
</dbReference>
<dbReference type="GO" id="GO:0010634">
    <property type="term" value="P:positive regulation of epithelial cell migration"/>
    <property type="evidence" value="ECO:0007669"/>
    <property type="project" value="TreeGrafter"/>
</dbReference>
<comment type="cofactor">
    <cofactor evidence="1">
        <name>Ca(2+)</name>
        <dbReference type="ChEBI" id="CHEBI:29108"/>
    </cofactor>
</comment>
<dbReference type="Pfam" id="PF23583">
    <property type="entry name" value="EF_HAND_2_PLCG"/>
    <property type="match status" value="1"/>
</dbReference>
<dbReference type="GO" id="GO:0016042">
    <property type="term" value="P:lipid catabolic process"/>
    <property type="evidence" value="ECO:0007669"/>
    <property type="project" value="UniProtKB-KW"/>
</dbReference>
<dbReference type="PROSITE" id="PS50001">
    <property type="entry name" value="SH2"/>
    <property type="match status" value="1"/>
</dbReference>
<dbReference type="InterPro" id="IPR017946">
    <property type="entry name" value="PLC-like_Pdiesterase_TIM-brl"/>
</dbReference>
<evidence type="ECO:0000256" key="7">
    <source>
        <dbReference type="ARBA" id="ARBA00022963"/>
    </source>
</evidence>
<evidence type="ECO:0000313" key="15">
    <source>
        <dbReference type="EMBL" id="KAJ8042444.1"/>
    </source>
</evidence>
<dbReference type="PANTHER" id="PTHR10336:SF159">
    <property type="entry name" value="1-PHOSPHATIDYLINOSITOL 4,5-BISPHOSPHATE PHOSPHODIESTERASE GAMMA"/>
    <property type="match status" value="1"/>
</dbReference>
<evidence type="ECO:0000256" key="9">
    <source>
        <dbReference type="ARBA" id="ARBA00023098"/>
    </source>
</evidence>
<evidence type="ECO:0000256" key="6">
    <source>
        <dbReference type="ARBA" id="ARBA00022837"/>
    </source>
</evidence>
<comment type="catalytic activity">
    <reaction evidence="12">
        <text>a 1,2-diacyl-sn-glycero-3-phospho-(1D-myo-inositol-4,5-bisphosphate) + H2O = 1D-myo-inositol 1,4,5-trisphosphate + a 1,2-diacyl-sn-glycerol + H(+)</text>
        <dbReference type="Rhea" id="RHEA:33179"/>
        <dbReference type="ChEBI" id="CHEBI:15377"/>
        <dbReference type="ChEBI" id="CHEBI:15378"/>
        <dbReference type="ChEBI" id="CHEBI:17815"/>
        <dbReference type="ChEBI" id="CHEBI:58456"/>
        <dbReference type="ChEBI" id="CHEBI:203600"/>
        <dbReference type="EC" id="3.1.4.11"/>
    </reaction>
</comment>
<dbReference type="SMART" id="SM00148">
    <property type="entry name" value="PLCXc"/>
    <property type="match status" value="1"/>
</dbReference>
<reference evidence="15" key="1">
    <citation type="submission" date="2021-10" db="EMBL/GenBank/DDBJ databases">
        <title>Tropical sea cucumber genome reveals ecological adaptation and Cuvierian tubules defense mechanism.</title>
        <authorList>
            <person name="Chen T."/>
        </authorList>
    </citation>
    <scope>NUCLEOTIDE SEQUENCE</scope>
    <source>
        <strain evidence="15">Nanhai2018</strain>
        <tissue evidence="15">Muscle</tissue>
    </source>
</reference>
<dbReference type="InterPro" id="IPR056586">
    <property type="entry name" value="EF-hand_PLCG1"/>
</dbReference>
<dbReference type="Pfam" id="PF00388">
    <property type="entry name" value="PI-PLC-X"/>
    <property type="match status" value="1"/>
</dbReference>
<evidence type="ECO:0000256" key="1">
    <source>
        <dbReference type="ARBA" id="ARBA00001913"/>
    </source>
</evidence>
<dbReference type="Pfam" id="PF00017">
    <property type="entry name" value="SH2"/>
    <property type="match status" value="1"/>
</dbReference>
<dbReference type="SUPFAM" id="SSF51695">
    <property type="entry name" value="PLC-like phosphodiesterases"/>
    <property type="match status" value="1"/>
</dbReference>
<dbReference type="GO" id="GO:0048015">
    <property type="term" value="P:phosphatidylinositol-mediated signaling"/>
    <property type="evidence" value="ECO:0007669"/>
    <property type="project" value="TreeGrafter"/>
</dbReference>
<dbReference type="Gene3D" id="3.30.505.10">
    <property type="entry name" value="SH2 domain"/>
    <property type="match status" value="1"/>
</dbReference>
<evidence type="ECO:0000256" key="11">
    <source>
        <dbReference type="PROSITE-ProRule" id="PRU00191"/>
    </source>
</evidence>
<dbReference type="SMART" id="SM00252">
    <property type="entry name" value="SH2"/>
    <property type="match status" value="1"/>
</dbReference>
<dbReference type="PANTHER" id="PTHR10336">
    <property type="entry name" value="PHOSPHOINOSITIDE-SPECIFIC PHOSPHOLIPASE C FAMILY PROTEIN"/>
    <property type="match status" value="1"/>
</dbReference>
<keyword evidence="5 12" id="KW-0378">Hydrolase</keyword>
<protein>
    <recommendedName>
        <fullName evidence="2 12">Phosphoinositide phospholipase C</fullName>
        <ecNumber evidence="2 12">3.1.4.11</ecNumber>
    </recommendedName>
</protein>
<dbReference type="GO" id="GO:0004435">
    <property type="term" value="F:phosphatidylinositol-4,5-bisphosphate phospholipase C activity"/>
    <property type="evidence" value="ECO:0007669"/>
    <property type="project" value="UniProtKB-EC"/>
</dbReference>
<dbReference type="PRINTS" id="PR00401">
    <property type="entry name" value="SH2DOMAIN"/>
</dbReference>
<evidence type="ECO:0000256" key="13">
    <source>
        <dbReference type="SAM" id="MobiDB-lite"/>
    </source>
</evidence>
<gene>
    <name evidence="15" type="ORF">HOLleu_13505</name>
</gene>
<evidence type="ECO:0000256" key="12">
    <source>
        <dbReference type="RuleBase" id="RU361133"/>
    </source>
</evidence>
<dbReference type="AlphaFoldDB" id="A0A9Q1CD31"/>